<evidence type="ECO:0000313" key="3">
    <source>
        <dbReference type="Proteomes" id="UP001178507"/>
    </source>
</evidence>
<protein>
    <submittedName>
        <fullName evidence="2">Uncharacterized protein</fullName>
    </submittedName>
</protein>
<evidence type="ECO:0000256" key="1">
    <source>
        <dbReference type="SAM" id="MobiDB-lite"/>
    </source>
</evidence>
<sequence length="276" mass="30007">GRARVRRKGRPGHVQLAVTSSHVFCEVWEATGNGQPGKKPDRGPWRLVVIPRSGSQGRGGEDLAGGLSDSVAAAAEDGGLLEKAVAFRSRDAWRSLLTQNHIWYLLKGRSLHVLLLNQSPVRVVTNLLIFENRAKAAALCALNGWNPKQLPLLTLFLGLQFRELDEVRQSLGLLRPDQEMQGCQMVMDFIHSGYSCASMAPAFRPDTDAGGAGSGAGKRKPLTEIPPAEVPQLPSDRSFVSRLLAGTPRRRLESEEQAMQFVTRLAPGPSGGRKHP</sequence>
<organism evidence="2 3">
    <name type="scientific">Effrenium voratum</name>
    <dbReference type="NCBI Taxonomy" id="2562239"/>
    <lineage>
        <taxon>Eukaryota</taxon>
        <taxon>Sar</taxon>
        <taxon>Alveolata</taxon>
        <taxon>Dinophyceae</taxon>
        <taxon>Suessiales</taxon>
        <taxon>Symbiodiniaceae</taxon>
        <taxon>Effrenium</taxon>
    </lineage>
</organism>
<proteinExistence type="predicted"/>
<name>A0AA36JN72_9DINO</name>
<dbReference type="Proteomes" id="UP001178507">
    <property type="component" value="Unassembled WGS sequence"/>
</dbReference>
<feature type="non-terminal residue" evidence="2">
    <location>
        <position position="1"/>
    </location>
</feature>
<comment type="caution">
    <text evidence="2">The sequence shown here is derived from an EMBL/GenBank/DDBJ whole genome shotgun (WGS) entry which is preliminary data.</text>
</comment>
<evidence type="ECO:0000313" key="2">
    <source>
        <dbReference type="EMBL" id="CAJ1408686.1"/>
    </source>
</evidence>
<dbReference type="AlphaFoldDB" id="A0AA36JN72"/>
<dbReference type="EMBL" id="CAUJNA010003728">
    <property type="protein sequence ID" value="CAJ1408686.1"/>
    <property type="molecule type" value="Genomic_DNA"/>
</dbReference>
<reference evidence="2" key="1">
    <citation type="submission" date="2023-08" db="EMBL/GenBank/DDBJ databases">
        <authorList>
            <person name="Chen Y."/>
            <person name="Shah S."/>
            <person name="Dougan E. K."/>
            <person name="Thang M."/>
            <person name="Chan C."/>
        </authorList>
    </citation>
    <scope>NUCLEOTIDE SEQUENCE</scope>
</reference>
<gene>
    <name evidence="2" type="ORF">EVOR1521_LOCUS29965</name>
</gene>
<accession>A0AA36JN72</accession>
<feature type="region of interest" description="Disordered" evidence="1">
    <location>
        <begin position="207"/>
        <end position="276"/>
    </location>
</feature>
<keyword evidence="3" id="KW-1185">Reference proteome</keyword>